<accession>A0A1W2FFV3</accession>
<comment type="similarity">
    <text evidence="1">Belongs to the peptidase C40 family.</text>
</comment>
<name>A0A1W2FFV3_KIBAR</name>
<evidence type="ECO:0000259" key="6">
    <source>
        <dbReference type="PROSITE" id="PS51935"/>
    </source>
</evidence>
<reference evidence="7 8" key="1">
    <citation type="submission" date="2017-04" db="EMBL/GenBank/DDBJ databases">
        <authorList>
            <person name="Afonso C.L."/>
            <person name="Miller P.J."/>
            <person name="Scott M.A."/>
            <person name="Spackman E."/>
            <person name="Goraichik I."/>
            <person name="Dimitrov K.M."/>
            <person name="Suarez D.L."/>
            <person name="Swayne D.E."/>
        </authorList>
    </citation>
    <scope>NUCLEOTIDE SEQUENCE [LARGE SCALE GENOMIC DNA]</scope>
    <source>
        <strain evidence="7 8">DSM 43828</strain>
    </source>
</reference>
<dbReference type="Pfam" id="PF00877">
    <property type="entry name" value="NLPC_P60"/>
    <property type="match status" value="1"/>
</dbReference>
<keyword evidence="8" id="KW-1185">Reference proteome</keyword>
<evidence type="ECO:0000256" key="2">
    <source>
        <dbReference type="ARBA" id="ARBA00022670"/>
    </source>
</evidence>
<sequence>MSLARIELRKQWSRATRVTALLVVVGLSVTATLHFGHNPSGAGTSASINAFEIHDAAVPVASEYRYERLARPARTVVRDEAGAVVATFTDGARTVVLTGHSRTFQEPRTTRATVTSNAWVRLIPHEWREGEEATAWFRPWLDSALSDRSPDVLGVTMEYLDGAPSGTNEKNVRFRGDASSGPSEADDRTASAAADFYEYLGLRWTFPDGVHRKPAEGTYGAVDCSGFLRLVYGYRLGYPLLGSNTRGTGLPRSAHAMYELGSGVPIIPDGGGRAQAYNLLQPGDLVFFDLDQEGGRQIDFAGIYLGMDSGHHHRFISSRSAADGPTFGDFGGASLLDGGGRFSKGFRAAKRI</sequence>
<dbReference type="OrthoDB" id="4872947at2"/>
<proteinExistence type="inferred from homology"/>
<dbReference type="PROSITE" id="PS51935">
    <property type="entry name" value="NLPC_P60"/>
    <property type="match status" value="1"/>
</dbReference>
<keyword evidence="4" id="KW-0788">Thiol protease</keyword>
<dbReference type="GO" id="GO:0006508">
    <property type="term" value="P:proteolysis"/>
    <property type="evidence" value="ECO:0007669"/>
    <property type="project" value="UniProtKB-KW"/>
</dbReference>
<organism evidence="7 8">
    <name type="scientific">Kibdelosporangium aridum</name>
    <dbReference type="NCBI Taxonomy" id="2030"/>
    <lineage>
        <taxon>Bacteria</taxon>
        <taxon>Bacillati</taxon>
        <taxon>Actinomycetota</taxon>
        <taxon>Actinomycetes</taxon>
        <taxon>Pseudonocardiales</taxon>
        <taxon>Pseudonocardiaceae</taxon>
        <taxon>Kibdelosporangium</taxon>
    </lineage>
</organism>
<protein>
    <submittedName>
        <fullName evidence="7">NlpC/P60 family protein</fullName>
    </submittedName>
</protein>
<gene>
    <name evidence="7" type="ORF">SAMN05661093_06524</name>
</gene>
<dbReference type="AlphaFoldDB" id="A0A1W2FFV3"/>
<feature type="region of interest" description="Disordered" evidence="5">
    <location>
        <begin position="164"/>
        <end position="189"/>
    </location>
</feature>
<keyword evidence="2" id="KW-0645">Protease</keyword>
<dbReference type="EMBL" id="FWXV01000006">
    <property type="protein sequence ID" value="SMD20653.1"/>
    <property type="molecule type" value="Genomic_DNA"/>
</dbReference>
<dbReference type="InterPro" id="IPR000064">
    <property type="entry name" value="NLP_P60_dom"/>
</dbReference>
<dbReference type="InterPro" id="IPR038765">
    <property type="entry name" value="Papain-like_cys_pep_sf"/>
</dbReference>
<dbReference type="GO" id="GO:0008234">
    <property type="term" value="F:cysteine-type peptidase activity"/>
    <property type="evidence" value="ECO:0007669"/>
    <property type="project" value="UniProtKB-KW"/>
</dbReference>
<evidence type="ECO:0000256" key="1">
    <source>
        <dbReference type="ARBA" id="ARBA00007074"/>
    </source>
</evidence>
<feature type="domain" description="NlpC/P60" evidence="6">
    <location>
        <begin position="186"/>
        <end position="343"/>
    </location>
</feature>
<dbReference type="Proteomes" id="UP000192674">
    <property type="component" value="Unassembled WGS sequence"/>
</dbReference>
<evidence type="ECO:0000256" key="3">
    <source>
        <dbReference type="ARBA" id="ARBA00022801"/>
    </source>
</evidence>
<dbReference type="Gene3D" id="3.90.1720.10">
    <property type="entry name" value="endopeptidase domain like (from Nostoc punctiforme)"/>
    <property type="match status" value="1"/>
</dbReference>
<evidence type="ECO:0000313" key="8">
    <source>
        <dbReference type="Proteomes" id="UP000192674"/>
    </source>
</evidence>
<evidence type="ECO:0000256" key="4">
    <source>
        <dbReference type="ARBA" id="ARBA00022807"/>
    </source>
</evidence>
<evidence type="ECO:0000313" key="7">
    <source>
        <dbReference type="EMBL" id="SMD20653.1"/>
    </source>
</evidence>
<dbReference type="SUPFAM" id="SSF54001">
    <property type="entry name" value="Cysteine proteinases"/>
    <property type="match status" value="1"/>
</dbReference>
<evidence type="ECO:0000256" key="5">
    <source>
        <dbReference type="SAM" id="MobiDB-lite"/>
    </source>
</evidence>
<keyword evidence="3" id="KW-0378">Hydrolase</keyword>